<dbReference type="VEuPathDB" id="CryptoDB:Chro.70265"/>
<feature type="binding site" evidence="12">
    <location>
        <position position="194"/>
    </location>
    <ligand>
        <name>GTP</name>
        <dbReference type="ChEBI" id="CHEBI:37565"/>
    </ligand>
</feature>
<evidence type="ECO:0000256" key="6">
    <source>
        <dbReference type="ARBA" id="ARBA00022824"/>
    </source>
</evidence>
<dbReference type="PRINTS" id="PR00328">
    <property type="entry name" value="SAR1GTPBP"/>
</dbReference>
<evidence type="ECO:0000313" key="16">
    <source>
        <dbReference type="EMBL" id="CUV07218.1"/>
    </source>
</evidence>
<dbReference type="InterPro" id="IPR006687">
    <property type="entry name" value="Small_GTPase_SAR1"/>
</dbReference>
<feature type="binding site" evidence="12">
    <location>
        <position position="50"/>
    </location>
    <ligand>
        <name>GTP</name>
        <dbReference type="ChEBI" id="CHEBI:37565"/>
    </ligand>
</feature>
<keyword evidence="11" id="KW-0460">Magnesium</keyword>
<dbReference type="CDD" id="cd00879">
    <property type="entry name" value="Sar1"/>
    <property type="match status" value="1"/>
</dbReference>
<feature type="binding site" evidence="11">
    <location>
        <position position="47"/>
    </location>
    <ligand>
        <name>Mg(2+)</name>
        <dbReference type="ChEBI" id="CHEBI:18420"/>
    </ligand>
</feature>
<dbReference type="VEuPathDB" id="CryptoDB:ChTU502y2012_407g1160"/>
<feature type="non-terminal residue" evidence="16">
    <location>
        <position position="1"/>
    </location>
</feature>
<dbReference type="PANTHER" id="PTHR45684">
    <property type="entry name" value="RE74312P"/>
    <property type="match status" value="1"/>
</dbReference>
<dbReference type="SUPFAM" id="SSF52540">
    <property type="entry name" value="P-loop containing nucleoside triphosphate hydrolases"/>
    <property type="match status" value="1"/>
</dbReference>
<evidence type="ECO:0000256" key="11">
    <source>
        <dbReference type="PIRSR" id="PIRSR606687-1"/>
    </source>
</evidence>
<dbReference type="SMART" id="SM00178">
    <property type="entry name" value="SAR"/>
    <property type="match status" value="1"/>
</dbReference>
<evidence type="ECO:0000256" key="1">
    <source>
        <dbReference type="ARBA" id="ARBA00004240"/>
    </source>
</evidence>
<dbReference type="InterPro" id="IPR006689">
    <property type="entry name" value="Small_GTPase_ARF/SAR"/>
</dbReference>
<feature type="binding site" evidence="12">
    <location>
        <position position="193"/>
    </location>
    <ligand>
        <name>GTP</name>
        <dbReference type="ChEBI" id="CHEBI:37565"/>
    </ligand>
</feature>
<comment type="similarity">
    <text evidence="3 15">Belongs to the small GTPase superfamily. SAR1 family.</text>
</comment>
<feature type="binding site" evidence="12">
    <location>
        <position position="48"/>
    </location>
    <ligand>
        <name>GTP</name>
        <dbReference type="ChEBI" id="CHEBI:37565"/>
    </ligand>
</feature>
<keyword evidence="4 15" id="KW-0813">Transport</keyword>
<dbReference type="FunFam" id="3.40.50.300:FF:001150">
    <property type="entry name" value="Small GTP-binding protein sar1"/>
    <property type="match status" value="1"/>
</dbReference>
<dbReference type="Gene3D" id="3.40.50.300">
    <property type="entry name" value="P-loop containing nucleotide triphosphate hydrolases"/>
    <property type="match status" value="1"/>
</dbReference>
<feature type="binding site" evidence="14">
    <location>
        <position position="52"/>
    </location>
    <ligand>
        <name>Mg(2+)</name>
        <dbReference type="ChEBI" id="CHEBI:18420"/>
    </ligand>
</feature>
<dbReference type="GO" id="GO:0005783">
    <property type="term" value="C:endoplasmic reticulum"/>
    <property type="evidence" value="ECO:0007669"/>
    <property type="project" value="UniProtKB-SubCell"/>
</dbReference>
<dbReference type="GO" id="GO:0046872">
    <property type="term" value="F:metal ion binding"/>
    <property type="evidence" value="ECO:0007669"/>
    <property type="project" value="UniProtKB-KW"/>
</dbReference>
<proteinExistence type="inferred from homology"/>
<feature type="binding site" evidence="13">
    <location>
        <begin position="45"/>
        <end position="52"/>
    </location>
    <ligand>
        <name>GTP</name>
        <dbReference type="ChEBI" id="CHEBI:37565"/>
    </ligand>
</feature>
<keyword evidence="8 15" id="KW-0653">Protein transport</keyword>
<feature type="binding site" evidence="13">
    <location>
        <position position="91"/>
    </location>
    <ligand>
        <name>GTP</name>
        <dbReference type="ChEBI" id="CHEBI:37565"/>
    </ligand>
</feature>
<feature type="binding site" evidence="12">
    <location>
        <position position="52"/>
    </location>
    <ligand>
        <name>GTP</name>
        <dbReference type="ChEBI" id="CHEBI:37565"/>
    </ligand>
</feature>
<dbReference type="VEuPathDB" id="CryptoDB:GY17_00002029"/>
<dbReference type="PROSITE" id="PS51417">
    <property type="entry name" value="ARF"/>
    <property type="match status" value="1"/>
</dbReference>
<dbReference type="Proteomes" id="UP000199752">
    <property type="component" value="Chromosome 7"/>
</dbReference>
<evidence type="ECO:0000256" key="5">
    <source>
        <dbReference type="ARBA" id="ARBA00022741"/>
    </source>
</evidence>
<evidence type="ECO:0000256" key="3">
    <source>
        <dbReference type="ARBA" id="ARBA00007507"/>
    </source>
</evidence>
<feature type="binding site" evidence="12">
    <location>
        <position position="150"/>
    </location>
    <ligand>
        <name>GTP</name>
        <dbReference type="ChEBI" id="CHEBI:37565"/>
    </ligand>
</feature>
<dbReference type="EMBL" id="LN877953">
    <property type="protein sequence ID" value="CUV07218.1"/>
    <property type="molecule type" value="Genomic_DNA"/>
</dbReference>
<evidence type="ECO:0000256" key="14">
    <source>
        <dbReference type="PIRSR" id="PIRSR606689-2"/>
    </source>
</evidence>
<dbReference type="Pfam" id="PF00025">
    <property type="entry name" value="Arf"/>
    <property type="match status" value="1"/>
</dbReference>
<evidence type="ECO:0000256" key="12">
    <source>
        <dbReference type="PIRSR" id="PIRSR606687-2"/>
    </source>
</evidence>
<feature type="binding site" evidence="12">
    <location>
        <position position="147"/>
    </location>
    <ligand>
        <name>GTP</name>
        <dbReference type="ChEBI" id="CHEBI:37565"/>
    </ligand>
</feature>
<evidence type="ECO:0000256" key="13">
    <source>
        <dbReference type="PIRSR" id="PIRSR606689-1"/>
    </source>
</evidence>
<evidence type="ECO:0008006" key="17">
    <source>
        <dbReference type="Google" id="ProtNLM"/>
    </source>
</evidence>
<keyword evidence="9 15" id="KW-0333">Golgi apparatus</keyword>
<evidence type="ECO:0000256" key="4">
    <source>
        <dbReference type="ARBA" id="ARBA00022448"/>
    </source>
</evidence>
<dbReference type="GO" id="GO:0005794">
    <property type="term" value="C:Golgi apparatus"/>
    <property type="evidence" value="ECO:0007669"/>
    <property type="project" value="UniProtKB-SubCell"/>
</dbReference>
<evidence type="ECO:0000256" key="9">
    <source>
        <dbReference type="ARBA" id="ARBA00023034"/>
    </source>
</evidence>
<feature type="binding site" evidence="12">
    <location>
        <position position="51"/>
    </location>
    <ligand>
        <name>GTP</name>
        <dbReference type="ChEBI" id="CHEBI:37565"/>
    </ligand>
</feature>
<evidence type="ECO:0000256" key="7">
    <source>
        <dbReference type="ARBA" id="ARBA00022892"/>
    </source>
</evidence>
<keyword evidence="7 15" id="KW-0931">ER-Golgi transport</keyword>
<feature type="binding site" evidence="14">
    <location>
        <position position="69"/>
    </location>
    <ligand>
        <name>Mg(2+)</name>
        <dbReference type="ChEBI" id="CHEBI:18420"/>
    </ligand>
</feature>
<evidence type="ECO:0000256" key="2">
    <source>
        <dbReference type="ARBA" id="ARBA00004555"/>
    </source>
</evidence>
<dbReference type="AlphaFoldDB" id="A0A0S4TIH8"/>
<keyword evidence="5 12" id="KW-0547">Nucleotide-binding</keyword>
<keyword evidence="6 15" id="KW-0256">Endoplasmic reticulum</keyword>
<dbReference type="VEuPathDB" id="CryptoDB:CHUDEA7_2330"/>
<comment type="subcellular location">
    <subcellularLocation>
        <location evidence="1">Endoplasmic reticulum</location>
    </subcellularLocation>
    <subcellularLocation>
        <location evidence="2">Golgi apparatus</location>
    </subcellularLocation>
</comment>
<dbReference type="GO" id="GO:0005525">
    <property type="term" value="F:GTP binding"/>
    <property type="evidence" value="ECO:0007669"/>
    <property type="project" value="UniProtKB-KW"/>
</dbReference>
<accession>A0A0S4TIH8</accession>
<dbReference type="GO" id="GO:0016192">
    <property type="term" value="P:vesicle-mediated transport"/>
    <property type="evidence" value="ECO:0007669"/>
    <property type="project" value="UniProtKB-KW"/>
</dbReference>
<keyword evidence="11" id="KW-0479">Metal-binding</keyword>
<gene>
    <name evidence="16" type="ORF">CHUDEA7_2330</name>
</gene>
<name>A0A0S4TIH8_CRYHO</name>
<sequence length="211" mass="24126">LPITSRSCLCISDFKECTMFVFSWFRDILSWFGLSNKSAKILFLGLDNAGKTTLLHMLKDDRIATHVPTLHPHSEELVIGKIKFKTFDLGGHETARRIWKDYFATVDAIVFLVDASDRSRFGETREELSNLLETPELQNVPFVILGNKIDIPMAASEDELRQSLGLFEHLTYGRGEKRGDNGIRPVEVFMCSVVRRMGYSEAFRWLSQFLS</sequence>
<keyword evidence="10 13" id="KW-0342">GTP-binding</keyword>
<dbReference type="GO" id="GO:0006886">
    <property type="term" value="P:intracellular protein transport"/>
    <property type="evidence" value="ECO:0007669"/>
    <property type="project" value="InterPro"/>
</dbReference>
<dbReference type="InterPro" id="IPR027417">
    <property type="entry name" value="P-loop_NTPase"/>
</dbReference>
<evidence type="ECO:0000256" key="8">
    <source>
        <dbReference type="ARBA" id="ARBA00022927"/>
    </source>
</evidence>
<feature type="binding site" evidence="12">
    <location>
        <position position="53"/>
    </location>
    <ligand>
        <name>GTP</name>
        <dbReference type="ChEBI" id="CHEBI:37565"/>
    </ligand>
</feature>
<feature type="binding site" evidence="12">
    <location>
        <position position="148"/>
    </location>
    <ligand>
        <name>GTP</name>
        <dbReference type="ChEBI" id="CHEBI:37565"/>
    </ligand>
</feature>
<evidence type="ECO:0000256" key="15">
    <source>
        <dbReference type="RuleBase" id="RU003926"/>
    </source>
</evidence>
<dbReference type="NCBIfam" id="TIGR00231">
    <property type="entry name" value="small_GTP"/>
    <property type="match status" value="1"/>
</dbReference>
<dbReference type="SMART" id="SM00177">
    <property type="entry name" value="ARF"/>
    <property type="match status" value="1"/>
</dbReference>
<protein>
    <recommendedName>
        <fullName evidence="17">Small GTP-binding protein sar1</fullName>
    </recommendedName>
</protein>
<organism evidence="16">
    <name type="scientific">Cryptosporidium hominis</name>
    <dbReference type="NCBI Taxonomy" id="237895"/>
    <lineage>
        <taxon>Eukaryota</taxon>
        <taxon>Sar</taxon>
        <taxon>Alveolata</taxon>
        <taxon>Apicomplexa</taxon>
        <taxon>Conoidasida</taxon>
        <taxon>Coccidia</taxon>
        <taxon>Eucoccidiorida</taxon>
        <taxon>Eimeriorina</taxon>
        <taxon>Cryptosporidiidae</taxon>
        <taxon>Cryptosporidium</taxon>
    </lineage>
</organism>
<dbReference type="InterPro" id="IPR005225">
    <property type="entry name" value="Small_GTP-bd"/>
</dbReference>
<reference evidence="16" key="1">
    <citation type="submission" date="2015-08" db="EMBL/GenBank/DDBJ databases">
        <authorList>
            <person name="Babu N.S."/>
            <person name="Beckwith C.J."/>
            <person name="Beseler K.G."/>
            <person name="Brison A."/>
            <person name="Carone J.V."/>
            <person name="Caskin T.P."/>
            <person name="Diamond M."/>
            <person name="Durham M.E."/>
            <person name="Foxe J.M."/>
            <person name="Go M."/>
            <person name="Henderson B.A."/>
            <person name="Jones I.B."/>
            <person name="McGettigan J.A."/>
            <person name="Micheletti S.J."/>
            <person name="Nasrallah M.E."/>
            <person name="Ortiz D."/>
            <person name="Piller C.R."/>
            <person name="Privatt S.R."/>
            <person name="Schneider S.L."/>
            <person name="Sharp S."/>
            <person name="Smith T.C."/>
            <person name="Stanton J.D."/>
            <person name="Ullery H.E."/>
            <person name="Wilson R.J."/>
            <person name="Serrano M.G."/>
            <person name="Buck G."/>
            <person name="Lee V."/>
            <person name="Wang Y."/>
            <person name="Carvalho R."/>
            <person name="Voegtly L."/>
            <person name="Shi R."/>
            <person name="Duckworth R."/>
            <person name="Johnson A."/>
            <person name="Loviza R."/>
            <person name="Walstead R."/>
            <person name="Shah Z."/>
            <person name="Kiflezghi M."/>
            <person name="Wade K."/>
            <person name="Ball S.L."/>
            <person name="Bradley K.W."/>
            <person name="Asai D.J."/>
            <person name="Bowman C.A."/>
            <person name="Russell D.A."/>
            <person name="Pope W.H."/>
            <person name="Jacobs-Sera D."/>
            <person name="Hendrix R.W."/>
            <person name="Hatfull G.F."/>
        </authorList>
    </citation>
    <scope>NUCLEOTIDE SEQUENCE [LARGE SCALE GENOMIC DNA]</scope>
</reference>
<dbReference type="PROSITE" id="PS51422">
    <property type="entry name" value="SAR1"/>
    <property type="match status" value="1"/>
</dbReference>
<evidence type="ECO:0000256" key="10">
    <source>
        <dbReference type="ARBA" id="ARBA00023134"/>
    </source>
</evidence>
<dbReference type="GO" id="GO:0003924">
    <property type="term" value="F:GTPase activity"/>
    <property type="evidence" value="ECO:0007669"/>
    <property type="project" value="InterPro"/>
</dbReference>
<feature type="binding site" evidence="13">
    <location>
        <begin position="147"/>
        <end position="150"/>
    </location>
    <ligand>
        <name>GTP</name>
        <dbReference type="ChEBI" id="CHEBI:37565"/>
    </ligand>
</feature>